<dbReference type="Proteomes" id="UP000001514">
    <property type="component" value="Unassembled WGS sequence"/>
</dbReference>
<evidence type="ECO:0000259" key="3">
    <source>
        <dbReference type="PROSITE" id="PS50053"/>
    </source>
</evidence>
<dbReference type="Pfam" id="PF02179">
    <property type="entry name" value="BAG"/>
    <property type="match status" value="1"/>
</dbReference>
<evidence type="ECO:0000313" key="5">
    <source>
        <dbReference type="EMBL" id="EFJ27783.1"/>
    </source>
</evidence>
<dbReference type="eggNOG" id="KOG4361">
    <property type="taxonomic scope" value="Eukaryota"/>
</dbReference>
<evidence type="ECO:0000259" key="4">
    <source>
        <dbReference type="PROSITE" id="PS51035"/>
    </source>
</evidence>
<keyword evidence="1" id="KW-0143">Chaperone</keyword>
<dbReference type="GO" id="GO:0051087">
    <property type="term" value="F:protein-folding chaperone binding"/>
    <property type="evidence" value="ECO:0000318"/>
    <property type="project" value="GO_Central"/>
</dbReference>
<dbReference type="InterPro" id="IPR003103">
    <property type="entry name" value="BAG_domain"/>
</dbReference>
<dbReference type="EMBL" id="GL377581">
    <property type="protein sequence ID" value="EFJ27783.1"/>
    <property type="molecule type" value="Genomic_DNA"/>
</dbReference>
<dbReference type="CDD" id="cd17054">
    <property type="entry name" value="Ubl_AtBAG1_like"/>
    <property type="match status" value="1"/>
</dbReference>
<dbReference type="SMART" id="SM00264">
    <property type="entry name" value="BAG"/>
    <property type="match status" value="1"/>
</dbReference>
<dbReference type="Gramene" id="EFJ27783">
    <property type="protein sequence ID" value="EFJ27783"/>
    <property type="gene ID" value="SELMODRAFT_147725"/>
</dbReference>
<evidence type="ECO:0008006" key="8">
    <source>
        <dbReference type="Google" id="ProtNLM"/>
    </source>
</evidence>
<feature type="region of interest" description="Disordered" evidence="2">
    <location>
        <begin position="244"/>
        <end position="267"/>
    </location>
</feature>
<organism evidence="7">
    <name type="scientific">Selaginella moellendorffii</name>
    <name type="common">Spikemoss</name>
    <dbReference type="NCBI Taxonomy" id="88036"/>
    <lineage>
        <taxon>Eukaryota</taxon>
        <taxon>Viridiplantae</taxon>
        <taxon>Streptophyta</taxon>
        <taxon>Embryophyta</taxon>
        <taxon>Tracheophyta</taxon>
        <taxon>Lycopodiopsida</taxon>
        <taxon>Selaginellales</taxon>
        <taxon>Selaginellaceae</taxon>
        <taxon>Selaginella</taxon>
    </lineage>
</organism>
<dbReference type="KEGG" id="smo:SELMODRAFT_147725"/>
<evidence type="ECO:0000313" key="6">
    <source>
        <dbReference type="EMBL" id="EFJ37166.1"/>
    </source>
</evidence>
<dbReference type="Gene3D" id="3.10.20.90">
    <property type="entry name" value="Phosphatidylinositol 3-kinase Catalytic Subunit, Chain A, domain 1"/>
    <property type="match status" value="1"/>
</dbReference>
<reference evidence="6 7" key="1">
    <citation type="journal article" date="2011" name="Science">
        <title>The Selaginella genome identifies genetic changes associated with the evolution of vascular plants.</title>
        <authorList>
            <person name="Banks J.A."/>
            <person name="Nishiyama T."/>
            <person name="Hasebe M."/>
            <person name="Bowman J.L."/>
            <person name="Gribskov M."/>
            <person name="dePamphilis C."/>
            <person name="Albert V.A."/>
            <person name="Aono N."/>
            <person name="Aoyama T."/>
            <person name="Ambrose B.A."/>
            <person name="Ashton N.W."/>
            <person name="Axtell M.J."/>
            <person name="Barker E."/>
            <person name="Barker M.S."/>
            <person name="Bennetzen J.L."/>
            <person name="Bonawitz N.D."/>
            <person name="Chapple C."/>
            <person name="Cheng C."/>
            <person name="Correa L.G."/>
            <person name="Dacre M."/>
            <person name="DeBarry J."/>
            <person name="Dreyer I."/>
            <person name="Elias M."/>
            <person name="Engstrom E.M."/>
            <person name="Estelle M."/>
            <person name="Feng L."/>
            <person name="Finet C."/>
            <person name="Floyd S.K."/>
            <person name="Frommer W.B."/>
            <person name="Fujita T."/>
            <person name="Gramzow L."/>
            <person name="Gutensohn M."/>
            <person name="Harholt J."/>
            <person name="Hattori M."/>
            <person name="Heyl A."/>
            <person name="Hirai T."/>
            <person name="Hiwatashi Y."/>
            <person name="Ishikawa M."/>
            <person name="Iwata M."/>
            <person name="Karol K.G."/>
            <person name="Koehler B."/>
            <person name="Kolukisaoglu U."/>
            <person name="Kubo M."/>
            <person name="Kurata T."/>
            <person name="Lalonde S."/>
            <person name="Li K."/>
            <person name="Li Y."/>
            <person name="Litt A."/>
            <person name="Lyons E."/>
            <person name="Manning G."/>
            <person name="Maruyama T."/>
            <person name="Michael T.P."/>
            <person name="Mikami K."/>
            <person name="Miyazaki S."/>
            <person name="Morinaga S."/>
            <person name="Murata T."/>
            <person name="Mueller-Roeber B."/>
            <person name="Nelson D.R."/>
            <person name="Obara M."/>
            <person name="Oguri Y."/>
            <person name="Olmstead R.G."/>
            <person name="Onodera N."/>
            <person name="Petersen B.L."/>
            <person name="Pils B."/>
            <person name="Prigge M."/>
            <person name="Rensing S.A."/>
            <person name="Riano-Pachon D.M."/>
            <person name="Roberts A.W."/>
            <person name="Sato Y."/>
            <person name="Scheller H.V."/>
            <person name="Schulz B."/>
            <person name="Schulz C."/>
            <person name="Shakirov E.V."/>
            <person name="Shibagaki N."/>
            <person name="Shinohara N."/>
            <person name="Shippen D.E."/>
            <person name="Soerensen I."/>
            <person name="Sotooka R."/>
            <person name="Sugimoto N."/>
            <person name="Sugita M."/>
            <person name="Sumikawa N."/>
            <person name="Tanurdzic M."/>
            <person name="Theissen G."/>
            <person name="Ulvskov P."/>
            <person name="Wakazuki S."/>
            <person name="Weng J.K."/>
            <person name="Willats W.W."/>
            <person name="Wipf D."/>
            <person name="Wolf P.G."/>
            <person name="Yang L."/>
            <person name="Zimmer A.D."/>
            <person name="Zhu Q."/>
            <person name="Mitros T."/>
            <person name="Hellsten U."/>
            <person name="Loque D."/>
            <person name="Otillar R."/>
            <person name="Salamov A."/>
            <person name="Schmutz J."/>
            <person name="Shapiro H."/>
            <person name="Lindquist E."/>
            <person name="Lucas S."/>
            <person name="Rokhsar D."/>
            <person name="Grigoriev I.V."/>
        </authorList>
    </citation>
    <scope>NUCLEOTIDE SEQUENCE [LARGE SCALE GENOMIC DNA]</scope>
</reference>
<dbReference type="InterPro" id="IPR039773">
    <property type="entry name" value="BAG_chaperone_regulator"/>
</dbReference>
<dbReference type="GO" id="GO:0050821">
    <property type="term" value="P:protein stabilization"/>
    <property type="evidence" value="ECO:0000318"/>
    <property type="project" value="GO_Central"/>
</dbReference>
<dbReference type="InterPro" id="IPR029071">
    <property type="entry name" value="Ubiquitin-like_domsf"/>
</dbReference>
<proteinExistence type="predicted"/>
<dbReference type="Pfam" id="PF00240">
    <property type="entry name" value="ubiquitin"/>
    <property type="match status" value="1"/>
</dbReference>
<dbReference type="Gramene" id="EFJ37166">
    <property type="protein sequence ID" value="EFJ37166"/>
    <property type="gene ID" value="SELMODRAFT_164705"/>
</dbReference>
<accession>D8QTS8</accession>
<dbReference type="SUPFAM" id="SSF54236">
    <property type="entry name" value="Ubiquitin-like"/>
    <property type="match status" value="1"/>
</dbReference>
<gene>
    <name evidence="5" type="ORF">SELMODRAFT_147725</name>
    <name evidence="6" type="ORF">SELMODRAFT_164705</name>
</gene>
<name>D8QTS8_SELML</name>
<dbReference type="PROSITE" id="PS51035">
    <property type="entry name" value="BAG"/>
    <property type="match status" value="1"/>
</dbReference>
<dbReference type="PROSITE" id="PS50053">
    <property type="entry name" value="UBIQUITIN_2"/>
    <property type="match status" value="1"/>
</dbReference>
<sequence length="267" mass="29573">MIGSKTENAGDPGDLISWELRPGGMLVQKRQSGEGENGDSTPAGPLIKIRVSHGLQAHEISVPAQASFGELKKLVAVETGLQPHEQRLLFRGKEKDDVEYLHLAGVKDKAKIILVEDPASRERRLEEMRSNEKMERACRAVAEVGSETDKLAEQIPALEAAVQSAHNVPERDLDKLTELMMRQLLKLDAIEADGEAKVQRRIQVKRVQNYVDFLDNLKTKNSIPHPLASRNSVVTTKWETFDSGVGSLTAPPPQGTPNITTDWEKFD</sequence>
<dbReference type="AlphaFoldDB" id="D8QTS8"/>
<dbReference type="OrthoDB" id="417450at2759"/>
<feature type="domain" description="BAG" evidence="4">
    <location>
        <begin position="140"/>
        <end position="218"/>
    </location>
</feature>
<protein>
    <recommendedName>
        <fullName evidence="8">Ubiquitin-like domain-containing protein</fullName>
    </recommendedName>
</protein>
<evidence type="ECO:0000256" key="1">
    <source>
        <dbReference type="ARBA" id="ARBA00023186"/>
    </source>
</evidence>
<dbReference type="STRING" id="88036.D8QTS8"/>
<dbReference type="GO" id="GO:0005737">
    <property type="term" value="C:cytoplasm"/>
    <property type="evidence" value="ECO:0000318"/>
    <property type="project" value="GO_Central"/>
</dbReference>
<evidence type="ECO:0000313" key="7">
    <source>
        <dbReference type="Proteomes" id="UP000001514"/>
    </source>
</evidence>
<dbReference type="PANTHER" id="PTHR12329:SF16">
    <property type="entry name" value="BAG FAMILY MOLECULAR CHAPERONE REGULATOR 1"/>
    <property type="match status" value="1"/>
</dbReference>
<dbReference type="PANTHER" id="PTHR12329">
    <property type="entry name" value="BCL2-ASSOCIATED ATHANOGENE"/>
    <property type="match status" value="1"/>
</dbReference>
<dbReference type="GO" id="GO:0000774">
    <property type="term" value="F:adenyl-nucleotide exchange factor activity"/>
    <property type="evidence" value="ECO:0000318"/>
    <property type="project" value="GO_Central"/>
</dbReference>
<dbReference type="KEGG" id="smo:SELMODRAFT_164705"/>
<dbReference type="EMBL" id="GL377566">
    <property type="protein sequence ID" value="EFJ37166.1"/>
    <property type="molecule type" value="Genomic_DNA"/>
</dbReference>
<dbReference type="HOGENOM" id="CLU_043370_1_1_1"/>
<dbReference type="InterPro" id="IPR000626">
    <property type="entry name" value="Ubiquitin-like_dom"/>
</dbReference>
<feature type="region of interest" description="Disordered" evidence="2">
    <location>
        <begin position="1"/>
        <end position="21"/>
    </location>
</feature>
<keyword evidence="7" id="KW-1185">Reference proteome</keyword>
<dbReference type="InterPro" id="IPR036533">
    <property type="entry name" value="BAG_dom_sf"/>
</dbReference>
<dbReference type="InParanoid" id="D8QTS8"/>
<dbReference type="OMA" id="RGPMIKI"/>
<dbReference type="Gene3D" id="1.20.58.120">
    <property type="entry name" value="BAG domain"/>
    <property type="match status" value="1"/>
</dbReference>
<evidence type="ECO:0000256" key="2">
    <source>
        <dbReference type="SAM" id="MobiDB-lite"/>
    </source>
</evidence>
<dbReference type="SUPFAM" id="SSF63491">
    <property type="entry name" value="BAG domain"/>
    <property type="match status" value="1"/>
</dbReference>
<feature type="domain" description="Ubiquitin-like" evidence="3">
    <location>
        <begin position="47"/>
        <end position="115"/>
    </location>
</feature>
<dbReference type="FunCoup" id="D8QTS8">
    <property type="interactions" value="676"/>
</dbReference>